<dbReference type="InterPro" id="IPR005475">
    <property type="entry name" value="Transketolase-like_Pyr-bd"/>
</dbReference>
<proteinExistence type="inferred from homology"/>
<reference evidence="7 8" key="1">
    <citation type="submission" date="2023-05" db="EMBL/GenBank/DDBJ databases">
        <title>A 100% complete, gapless, phased diploid assembly of the Scenedesmus obliquus UTEX 3031 genome.</title>
        <authorList>
            <person name="Biondi T.C."/>
            <person name="Hanschen E.R."/>
            <person name="Kwon T."/>
            <person name="Eng W."/>
            <person name="Kruse C.P.S."/>
            <person name="Koehler S.I."/>
            <person name="Kunde Y."/>
            <person name="Gleasner C.D."/>
            <person name="You Mak K.T."/>
            <person name="Polle J."/>
            <person name="Hovde B.T."/>
            <person name="Starkenburg S.R."/>
        </authorList>
    </citation>
    <scope>NUCLEOTIDE SEQUENCE [LARGE SCALE GENOMIC DNA]</scope>
    <source>
        <strain evidence="7 8">DOE0152z</strain>
    </source>
</reference>
<dbReference type="PANTHER" id="PTHR23152:SF35">
    <property type="entry name" value="2-OXOGLUTARATE DEHYDROGENASE E1 COMPONENT"/>
    <property type="match status" value="1"/>
</dbReference>
<comment type="cofactor">
    <cofactor evidence="1">
        <name>thiamine diphosphate</name>
        <dbReference type="ChEBI" id="CHEBI:58937"/>
    </cofactor>
</comment>
<feature type="domain" description="Transketolase-like pyrimidine-binding" evidence="6">
    <location>
        <begin position="549"/>
        <end position="747"/>
    </location>
</feature>
<dbReference type="Gene3D" id="3.40.50.11610">
    <property type="entry name" value="Multifunctional 2-oxoglutarate metabolism enzyme, C-terminal domain"/>
    <property type="match status" value="1"/>
</dbReference>
<comment type="similarity">
    <text evidence="2">Belongs to the alpha-ketoglutarate dehydrogenase family.</text>
</comment>
<evidence type="ECO:0000313" key="7">
    <source>
        <dbReference type="EMBL" id="WIA12981.1"/>
    </source>
</evidence>
<dbReference type="CDD" id="cd02016">
    <property type="entry name" value="TPP_E1_OGDC_like"/>
    <property type="match status" value="1"/>
</dbReference>
<evidence type="ECO:0000256" key="4">
    <source>
        <dbReference type="ARBA" id="ARBA00023052"/>
    </source>
</evidence>
<dbReference type="Gene3D" id="3.40.50.12470">
    <property type="match status" value="2"/>
</dbReference>
<dbReference type="Gene3D" id="3.40.50.970">
    <property type="match status" value="1"/>
</dbReference>
<gene>
    <name evidence="7" type="ORF">OEZ85_006593</name>
</gene>
<evidence type="ECO:0000256" key="1">
    <source>
        <dbReference type="ARBA" id="ARBA00001964"/>
    </source>
</evidence>
<feature type="region of interest" description="Disordered" evidence="5">
    <location>
        <begin position="989"/>
        <end position="1012"/>
    </location>
</feature>
<evidence type="ECO:0000256" key="3">
    <source>
        <dbReference type="ARBA" id="ARBA00023002"/>
    </source>
</evidence>
<dbReference type="InterPro" id="IPR029061">
    <property type="entry name" value="THDP-binding"/>
</dbReference>
<evidence type="ECO:0000313" key="8">
    <source>
        <dbReference type="Proteomes" id="UP001244341"/>
    </source>
</evidence>
<dbReference type="EMBL" id="CP126211">
    <property type="protein sequence ID" value="WIA12981.1"/>
    <property type="molecule type" value="Genomic_DNA"/>
</dbReference>
<dbReference type="Proteomes" id="UP001244341">
    <property type="component" value="Chromosome 4b"/>
</dbReference>
<dbReference type="PANTHER" id="PTHR23152">
    <property type="entry name" value="2-OXOGLUTARATE DEHYDROGENASE"/>
    <property type="match status" value="1"/>
</dbReference>
<organism evidence="7 8">
    <name type="scientific">Tetradesmus obliquus</name>
    <name type="common">Green alga</name>
    <name type="synonym">Acutodesmus obliquus</name>
    <dbReference type="NCBI Taxonomy" id="3088"/>
    <lineage>
        <taxon>Eukaryota</taxon>
        <taxon>Viridiplantae</taxon>
        <taxon>Chlorophyta</taxon>
        <taxon>core chlorophytes</taxon>
        <taxon>Chlorophyceae</taxon>
        <taxon>CS clade</taxon>
        <taxon>Sphaeropleales</taxon>
        <taxon>Scenedesmaceae</taxon>
        <taxon>Tetradesmus</taxon>
    </lineage>
</organism>
<dbReference type="InterPro" id="IPR031717">
    <property type="entry name" value="ODO-1/KGD_C"/>
</dbReference>
<name>A0ABY8TXK8_TETOB</name>
<keyword evidence="4" id="KW-0786">Thiamine pyrophosphate</keyword>
<dbReference type="Pfam" id="PF00676">
    <property type="entry name" value="E1_dh"/>
    <property type="match status" value="1"/>
</dbReference>
<dbReference type="InterPro" id="IPR011603">
    <property type="entry name" value="2oxoglutarate_DH_E1"/>
</dbReference>
<sequence>SDHTLMRLVANYPWQQQPQQRCGYLAQELGLAGPAEPGRTYAVGQLMPRSADGSPAKPLWQLHEAVEVMAAAYCGSLAIEYKHLQQQDEMAWVEQRFESRRPLSSSQKRQVLRWLLAAHGFEQFLSRKFPASKRFGLEGCEALLPGLLALVEAGSEQGLKKVEVAAAHRGRLSLLVSLLGKPLGALCSEMEGKQSDFRVGDVKYHLGQTGVVRVGPERRQVTVSIAPNPSHLEFVSPVVLGMVRAEQTSLLRRGAVDSREAAWARVLPLHIHGDAAFAGLGVVMESLQMADLPGFTVGGSVHVIINNQVGFTTMPRHGRSSPHPSDPLKVIGAPILHANADDPEAVVAAMQLAADWRARWHKDIVVDIVGYRRNGHNELDDPRVTLPLSYAIIAQHPTVLETYSAKLMAEGVVTGAELSRWRASWGEAAEAQWAAALQGKYKESAAAFLVSTWQGDALMSAPGGAEGDPTQEPTGLPLTTLQRVGNAICEVPQGFNCHPDVVELLAARREMVCGADSRVDWAMAEALAVGTLLLHRDRTPDTPHPFLDDPASAPLGWGLNTGHYDVRLTGQDCERGTFGQRHAVLWDQQTAQRLVLLNSIKPGRQDVAEVWNSPLNEAGVLGFEYGYSLGARDRALVVWEAQFGDFSNNAQVIIDQFIASGEEKWGQTSGLVLLLPHGYDGQGPDHSSARIERWLQLAKDDPDTLPGHSPAHRKLMSATFEALSKEAGGKMYKSQVLNMLTSLGLGKRQHKANGNGSSSSSTAATPASLYAEAEAAADDAELAELLWEEMGVPEGQALTRPVWERFMLQYVRRHAERDASVCIVNATTPAQYFHLLRRQVNLPHKKPLVLFTPKYLLHHRPCSSALRDFTIGTFFNRVIDDGKASDNTRHLAMNPATGQPYLRPAEAIRRVVLCTGQIYYQLSRARRSRRLRDVVLVRLEQISPFPHDLLMNVVRQYSHAQLVWVQEEPKNMGAWSYVQPRLLTALRHCSQDGSGSGSSSGEDDSTGRGVAAGGGEVDWASKRVHYVGRAAAASPATASFSIHLKETQDVINAALASDAELEGVLNKGHVAALLKSAW</sequence>
<accession>A0ABY8TXK8</accession>
<feature type="compositionally biased region" description="Low complexity" evidence="5">
    <location>
        <begin position="991"/>
        <end position="1000"/>
    </location>
</feature>
<dbReference type="PIRSF" id="PIRSF000157">
    <property type="entry name" value="Oxoglu_dh_E1"/>
    <property type="match status" value="1"/>
</dbReference>
<keyword evidence="3" id="KW-0560">Oxidoreductase</keyword>
<dbReference type="Pfam" id="PF02779">
    <property type="entry name" value="Transket_pyr"/>
    <property type="match status" value="1"/>
</dbReference>
<evidence type="ECO:0000259" key="6">
    <source>
        <dbReference type="SMART" id="SM00861"/>
    </source>
</evidence>
<keyword evidence="8" id="KW-1185">Reference proteome</keyword>
<evidence type="ECO:0000256" key="2">
    <source>
        <dbReference type="ARBA" id="ARBA00006936"/>
    </source>
</evidence>
<protein>
    <recommendedName>
        <fullName evidence="6">Transketolase-like pyrimidine-binding domain-containing protein</fullName>
    </recommendedName>
</protein>
<dbReference type="SMART" id="SM00861">
    <property type="entry name" value="Transket_pyr"/>
    <property type="match status" value="1"/>
</dbReference>
<feature type="non-terminal residue" evidence="7">
    <location>
        <position position="1"/>
    </location>
</feature>
<dbReference type="InterPro" id="IPR042179">
    <property type="entry name" value="KGD_C_sf"/>
</dbReference>
<dbReference type="Pfam" id="PF16870">
    <property type="entry name" value="OxoGdeHyase_C"/>
    <property type="match status" value="1"/>
</dbReference>
<dbReference type="SUPFAM" id="SSF52518">
    <property type="entry name" value="Thiamin diphosphate-binding fold (THDP-binding)"/>
    <property type="match status" value="2"/>
</dbReference>
<dbReference type="InterPro" id="IPR001017">
    <property type="entry name" value="DH_E1"/>
</dbReference>
<evidence type="ECO:0000256" key="5">
    <source>
        <dbReference type="SAM" id="MobiDB-lite"/>
    </source>
</evidence>